<name>A0AAD8DVY8_MYTSE</name>
<dbReference type="PANTHER" id="PTHR12292">
    <property type="entry name" value="RWD DOMAIN-CONTAINING PROTEIN"/>
    <property type="match status" value="1"/>
</dbReference>
<dbReference type="CDD" id="cd23816">
    <property type="entry name" value="RWD_RWDD1"/>
    <property type="match status" value="1"/>
</dbReference>
<keyword evidence="4" id="KW-1185">Reference proteome</keyword>
<evidence type="ECO:0000256" key="1">
    <source>
        <dbReference type="SAM" id="MobiDB-lite"/>
    </source>
</evidence>
<accession>A0AAD8DVY8</accession>
<dbReference type="InterPro" id="IPR040213">
    <property type="entry name" value="GIR2-like"/>
</dbReference>
<dbReference type="AlphaFoldDB" id="A0AAD8DVY8"/>
<feature type="compositionally biased region" description="Acidic residues" evidence="1">
    <location>
        <begin position="217"/>
        <end position="228"/>
    </location>
</feature>
<comment type="caution">
    <text evidence="3">The sequence shown here is derived from an EMBL/GenBank/DDBJ whole genome shotgun (WGS) entry which is preliminary data.</text>
</comment>
<dbReference type="Pfam" id="PF16543">
    <property type="entry name" value="DFRP_C"/>
    <property type="match status" value="1"/>
</dbReference>
<dbReference type="InterPro" id="IPR032378">
    <property type="entry name" value="ZC3H15/TMA46_C"/>
</dbReference>
<feature type="domain" description="RWD" evidence="2">
    <location>
        <begin position="9"/>
        <end position="115"/>
    </location>
</feature>
<evidence type="ECO:0000313" key="4">
    <source>
        <dbReference type="Proteomes" id="UP001231518"/>
    </source>
</evidence>
<reference evidence="3" key="1">
    <citation type="submission" date="2023-03" db="EMBL/GenBank/DDBJ databases">
        <title>Chromosome-level genomes of two armyworms, Mythimna separata and Mythimna loreyi, provide insights into the biosynthesis and reception of sex pheromones.</title>
        <authorList>
            <person name="Zhao H."/>
        </authorList>
    </citation>
    <scope>NUCLEOTIDE SEQUENCE</scope>
    <source>
        <strain evidence="3">BeijingLab</strain>
        <tissue evidence="3">Pupa</tissue>
    </source>
</reference>
<dbReference type="Gene3D" id="3.10.110.10">
    <property type="entry name" value="Ubiquitin Conjugating Enzyme"/>
    <property type="match status" value="1"/>
</dbReference>
<dbReference type="EMBL" id="JARGEI010000008">
    <property type="protein sequence ID" value="KAJ8727415.1"/>
    <property type="molecule type" value="Genomic_DNA"/>
</dbReference>
<protein>
    <recommendedName>
        <fullName evidence="2">RWD domain-containing protein</fullName>
    </recommendedName>
</protein>
<proteinExistence type="predicted"/>
<dbReference type="Pfam" id="PF05773">
    <property type="entry name" value="RWD"/>
    <property type="match status" value="1"/>
</dbReference>
<dbReference type="InterPro" id="IPR006575">
    <property type="entry name" value="RWD_dom"/>
</dbReference>
<dbReference type="InterPro" id="IPR016135">
    <property type="entry name" value="UBQ-conjugating_enzyme/RWD"/>
</dbReference>
<dbReference type="SMART" id="SM00591">
    <property type="entry name" value="RWD"/>
    <property type="match status" value="1"/>
</dbReference>
<dbReference type="Proteomes" id="UP001231518">
    <property type="component" value="Chromosome 11"/>
</dbReference>
<sequence>MDYNYEQTSEVEALDSIYYGDMQVIETKPFHKFSIPIKSEGFDEGEGLACQLVFTYTAKYPDELPIIEIEDEENFDDLVDKDELLSHLTEQGNENLGMVMVFTLVSAGQEWLNVRWDTIKKERDEAILAKKRAEEEAEMKRFEGTRVTVESFLAWRKQFEIDMGIPAKREKEAKDKNKLTGRELFLRDTTLNESDLKFLDDGDAVKVDESLFQNLDDLEISDDEDDADYVPGQSGSESD</sequence>
<evidence type="ECO:0000259" key="2">
    <source>
        <dbReference type="PROSITE" id="PS50908"/>
    </source>
</evidence>
<dbReference type="PROSITE" id="PS50908">
    <property type="entry name" value="RWD"/>
    <property type="match status" value="1"/>
</dbReference>
<organism evidence="3 4">
    <name type="scientific">Mythimna separata</name>
    <name type="common">Oriental armyworm</name>
    <name type="synonym">Pseudaletia separata</name>
    <dbReference type="NCBI Taxonomy" id="271217"/>
    <lineage>
        <taxon>Eukaryota</taxon>
        <taxon>Metazoa</taxon>
        <taxon>Ecdysozoa</taxon>
        <taxon>Arthropoda</taxon>
        <taxon>Hexapoda</taxon>
        <taxon>Insecta</taxon>
        <taxon>Pterygota</taxon>
        <taxon>Neoptera</taxon>
        <taxon>Endopterygota</taxon>
        <taxon>Lepidoptera</taxon>
        <taxon>Glossata</taxon>
        <taxon>Ditrysia</taxon>
        <taxon>Noctuoidea</taxon>
        <taxon>Noctuidae</taxon>
        <taxon>Noctuinae</taxon>
        <taxon>Hadenini</taxon>
        <taxon>Mythimna</taxon>
    </lineage>
</organism>
<dbReference type="SUPFAM" id="SSF54495">
    <property type="entry name" value="UBC-like"/>
    <property type="match status" value="1"/>
</dbReference>
<evidence type="ECO:0000313" key="3">
    <source>
        <dbReference type="EMBL" id="KAJ8727415.1"/>
    </source>
</evidence>
<gene>
    <name evidence="3" type="ORF">PYW07_001534</name>
</gene>
<feature type="region of interest" description="Disordered" evidence="1">
    <location>
        <begin position="217"/>
        <end position="239"/>
    </location>
</feature>
<dbReference type="FunFam" id="3.10.110.10:FF:000075">
    <property type="entry name" value="RWD domain-containing protein (Gir2)"/>
    <property type="match status" value="1"/>
</dbReference>